<dbReference type="Pfam" id="PF00082">
    <property type="entry name" value="Peptidase_S8"/>
    <property type="match status" value="1"/>
</dbReference>
<dbReference type="Pfam" id="PF17963">
    <property type="entry name" value="Big_9"/>
    <property type="match status" value="1"/>
</dbReference>
<evidence type="ECO:0000313" key="14">
    <source>
        <dbReference type="EMBL" id="QTH65001.1"/>
    </source>
</evidence>
<evidence type="ECO:0000313" key="15">
    <source>
        <dbReference type="Proteomes" id="UP000682739"/>
    </source>
</evidence>
<dbReference type="InterPro" id="IPR045051">
    <property type="entry name" value="SBT"/>
</dbReference>
<evidence type="ECO:0000256" key="3">
    <source>
        <dbReference type="ARBA" id="ARBA00022670"/>
    </source>
</evidence>
<reference evidence="14" key="1">
    <citation type="submission" date="2021-03" db="EMBL/GenBank/DDBJ databases">
        <title>Description of Psychrosphaera ytuae sp. nov. isolated from deep sea sediment of South China Sea.</title>
        <authorList>
            <person name="Zhang J."/>
            <person name="Xu X.-D."/>
        </authorList>
    </citation>
    <scope>NUCLEOTIDE SEQUENCE</scope>
    <source>
        <strain evidence="14">MTZ26</strain>
    </source>
</reference>
<evidence type="ECO:0000259" key="12">
    <source>
        <dbReference type="Pfam" id="PF02225"/>
    </source>
</evidence>
<dbReference type="Gene3D" id="2.60.40.2310">
    <property type="match status" value="1"/>
</dbReference>
<dbReference type="PROSITE" id="PS00136">
    <property type="entry name" value="SUBTILASE_ASP"/>
    <property type="match status" value="1"/>
</dbReference>
<dbReference type="KEGG" id="psym:J1N51_06015"/>
<dbReference type="GO" id="GO:0004252">
    <property type="term" value="F:serine-type endopeptidase activity"/>
    <property type="evidence" value="ECO:0007669"/>
    <property type="project" value="UniProtKB-UniRule"/>
</dbReference>
<dbReference type="Proteomes" id="UP000682739">
    <property type="component" value="Chromosome"/>
</dbReference>
<keyword evidence="5 8" id="KW-0378">Hydrolase</keyword>
<dbReference type="InterPro" id="IPR000209">
    <property type="entry name" value="Peptidase_S8/S53_dom"/>
</dbReference>
<organism evidence="14 15">
    <name type="scientific">Psychrosphaera ytuae</name>
    <dbReference type="NCBI Taxonomy" id="2820710"/>
    <lineage>
        <taxon>Bacteria</taxon>
        <taxon>Pseudomonadati</taxon>
        <taxon>Pseudomonadota</taxon>
        <taxon>Gammaproteobacteria</taxon>
        <taxon>Alteromonadales</taxon>
        <taxon>Pseudoalteromonadaceae</taxon>
        <taxon>Psychrosphaera</taxon>
    </lineage>
</organism>
<protein>
    <submittedName>
        <fullName evidence="14">S8 family serine peptidase</fullName>
    </submittedName>
</protein>
<proteinExistence type="inferred from homology"/>
<evidence type="ECO:0000256" key="2">
    <source>
        <dbReference type="ARBA" id="ARBA00022525"/>
    </source>
</evidence>
<evidence type="ECO:0000259" key="13">
    <source>
        <dbReference type="Pfam" id="PF05922"/>
    </source>
</evidence>
<dbReference type="InterPro" id="IPR010259">
    <property type="entry name" value="S8pro/Inhibitor_I9"/>
</dbReference>
<dbReference type="Pfam" id="PF05922">
    <property type="entry name" value="Inhibitor_I9"/>
    <property type="match status" value="1"/>
</dbReference>
<dbReference type="RefSeq" id="WP_208833036.1">
    <property type="nucleotide sequence ID" value="NZ_CP072110.1"/>
</dbReference>
<dbReference type="PROSITE" id="PS51892">
    <property type="entry name" value="SUBTILASE"/>
    <property type="match status" value="1"/>
</dbReference>
<dbReference type="Gene3D" id="3.50.30.30">
    <property type="match status" value="1"/>
</dbReference>
<feature type="domain" description="Inhibitor I9" evidence="13">
    <location>
        <begin position="61"/>
        <end position="167"/>
    </location>
</feature>
<evidence type="ECO:0000259" key="11">
    <source>
        <dbReference type="Pfam" id="PF00082"/>
    </source>
</evidence>
<keyword evidence="4" id="KW-0732">Signal</keyword>
<dbReference type="InterPro" id="IPR015500">
    <property type="entry name" value="Peptidase_S8_subtilisin-rel"/>
</dbReference>
<dbReference type="Gene3D" id="3.40.50.200">
    <property type="entry name" value="Peptidase S8/S53 domain"/>
    <property type="match status" value="1"/>
</dbReference>
<gene>
    <name evidence="14" type="ORF">J1N51_06015</name>
</gene>
<comment type="similarity">
    <text evidence="1 8 9">Belongs to the peptidase S8 family.</text>
</comment>
<evidence type="ECO:0000256" key="1">
    <source>
        <dbReference type="ARBA" id="ARBA00011073"/>
    </source>
</evidence>
<keyword evidence="2" id="KW-0964">Secreted</keyword>
<keyword evidence="3 8" id="KW-0645">Protease</keyword>
<evidence type="ECO:0000256" key="5">
    <source>
        <dbReference type="ARBA" id="ARBA00022801"/>
    </source>
</evidence>
<evidence type="ECO:0000256" key="8">
    <source>
        <dbReference type="PROSITE-ProRule" id="PRU01240"/>
    </source>
</evidence>
<keyword evidence="15" id="KW-1185">Reference proteome</keyword>
<feature type="domain" description="Peptidase S8/S53" evidence="11">
    <location>
        <begin position="193"/>
        <end position="637"/>
    </location>
</feature>
<dbReference type="GO" id="GO:0006508">
    <property type="term" value="P:proteolysis"/>
    <property type="evidence" value="ECO:0007669"/>
    <property type="project" value="UniProtKB-KW"/>
</dbReference>
<sequence>MNIMHTVFKFSLLISVATSLVFTSYVHSMDGMEHEPSIEISVKDTTVHAKESSRLGHSKEYIVVLEDKPLISKMKMSSAPNQSQMSNLAQSDFAVYANTAAFQKDKRALATKRQQAQLTMAKQLNNVEFGREFDVLLNGYVVRTTQKMETLLGFPGVKAVYPNLTVKSTLENALPIIKAQQSWQVVGGQSQAGQGQKIAIIDSGITPDHPMFDDTGMTAPASLPGDDYCASTSGFCNNKIIVARHYTPDDYTSNPSKYEGEFNTPQAFSGHGTHVAAIAGGREVVADSGETLIGVAPAAYLMVYKALWGEQGVGTTVMLISALEDAFADGADVINNSYGLPNTDNNNGSIFDSVFKELEANGVVLVSSAGNEGDQGAETISCPACVQSGIAVASTTTDLIAGYILEFGSNNVLSQPGNNYVVGSSFSGVGELAQDTDNLGCDSSAWSGINLASRIAVVKRGTCTFRIKAQTAAAAGASAMVVINNVPGPNVLMEIGEDIELTSTFISQNDGELLLSYLSTSLVDTIAMQGTQTRSTNPAAADVVSGFSSIGPNDNDAYVKPDMAAPGDLILSAVAKEDPLTPDLDYGYLGGTSMSSPMVAGAAALLKQHEPSLTAVDIKNILINSVDGDIKGPDGSNKATAFEAGSGRLNILSAMNLTAYATTPNLTNNNCQVSCRMSSSLRSVTATSESWSGQLSFHDTALTGTVSPSQISLTGSGDTESFEVSVNLPFDQDVGWYFGELVWTNGDGKTIRQGIAVANIATNSDKFTLTKVSSTDTQADYRLTTDNFTSSASLGFDFELVGGAEFDPQSLAIAPSSNVSNQTVTNQRIVFDLALQAAQFETFGDVPFAIDVNNFGFSEIQCGGDCDEFSAAVNFSYTHFGVTYDQITVASNGVAFVGDNITSNDSFTINQGLPYDGTPDGIIAPFWTDFDLKNSADSEDLGGGSLKLYQHNVSGKSYLVVQWDKVKLYSQGNFNANYWGVSDIDAEYTFQLIIEQNSENKWFRYISIPEQPNFYTIGAESGDSSVGISSWYNGVGSNTGTSGSSLRYQYTAPEEAVVEFSVNKAADSQTETFAVNDTASVQEDSSAAIDVLANDLTGERVLLIASVEEERVLDQLFTDQSDFTLVTSSIQIEVQPTNGTATVNTNGTITYQPTNNFNGSDSLTYSVQNSNGVRSSAELDITVTAVNDEPTVVDLDVPASAQVGQTITLSVEATDIDSLLTYRWNLPAGFSASVTDERSIQVSITSTAAANSNVSVVVSDGEFSLTASATISVTNPTTTPPPTNSGGDSGGGSVPKELLVGVLMIMLVRRIRAYRTKRKSI</sequence>
<name>A0A975DDB3_9GAMM</name>
<dbReference type="EMBL" id="CP072110">
    <property type="protein sequence ID" value="QTH65001.1"/>
    <property type="molecule type" value="Genomic_DNA"/>
</dbReference>
<evidence type="ECO:0000256" key="7">
    <source>
        <dbReference type="PIRSR" id="PIRSR615500-1"/>
    </source>
</evidence>
<dbReference type="InterPro" id="IPR023827">
    <property type="entry name" value="Peptidase_S8_Asp-AS"/>
</dbReference>
<dbReference type="PROSITE" id="PS00138">
    <property type="entry name" value="SUBTILASE_SER"/>
    <property type="match status" value="1"/>
</dbReference>
<dbReference type="InterPro" id="IPR046450">
    <property type="entry name" value="PA_dom_sf"/>
</dbReference>
<feature type="active site" description="Charge relay system" evidence="7 8">
    <location>
        <position position="202"/>
    </location>
</feature>
<keyword evidence="6 8" id="KW-0720">Serine protease</keyword>
<feature type="active site" description="Charge relay system" evidence="7 8">
    <location>
        <position position="593"/>
    </location>
</feature>
<evidence type="ECO:0000256" key="4">
    <source>
        <dbReference type="ARBA" id="ARBA00022729"/>
    </source>
</evidence>
<dbReference type="PANTHER" id="PTHR10795">
    <property type="entry name" value="PROPROTEIN CONVERTASE SUBTILISIN/KEXIN"/>
    <property type="match status" value="1"/>
</dbReference>
<accession>A0A975DDB3</accession>
<dbReference type="InterPro" id="IPR017312">
    <property type="entry name" value="Subtilisin_Alteromonadales"/>
</dbReference>
<evidence type="ECO:0000256" key="10">
    <source>
        <dbReference type="SAM" id="MobiDB-lite"/>
    </source>
</evidence>
<dbReference type="Gene3D" id="2.60.40.2810">
    <property type="match status" value="1"/>
</dbReference>
<dbReference type="InterPro" id="IPR036852">
    <property type="entry name" value="Peptidase_S8/S53_dom_sf"/>
</dbReference>
<dbReference type="SUPFAM" id="SSF52025">
    <property type="entry name" value="PA domain"/>
    <property type="match status" value="1"/>
</dbReference>
<dbReference type="PRINTS" id="PR00723">
    <property type="entry name" value="SUBTILISIN"/>
</dbReference>
<dbReference type="InterPro" id="IPR023828">
    <property type="entry name" value="Peptidase_S8_Ser-AS"/>
</dbReference>
<dbReference type="Pfam" id="PF02225">
    <property type="entry name" value="PA"/>
    <property type="match status" value="1"/>
</dbReference>
<feature type="region of interest" description="Disordered" evidence="10">
    <location>
        <begin position="1272"/>
        <end position="1292"/>
    </location>
</feature>
<dbReference type="PIRSF" id="PIRSF037898">
    <property type="entry name" value="Subtilisin_rel_Sputw3181_3341"/>
    <property type="match status" value="1"/>
</dbReference>
<evidence type="ECO:0000256" key="9">
    <source>
        <dbReference type="RuleBase" id="RU003355"/>
    </source>
</evidence>
<evidence type="ECO:0000256" key="6">
    <source>
        <dbReference type="ARBA" id="ARBA00022825"/>
    </source>
</evidence>
<feature type="domain" description="PA" evidence="12">
    <location>
        <begin position="430"/>
        <end position="514"/>
    </location>
</feature>
<dbReference type="SUPFAM" id="SSF52743">
    <property type="entry name" value="Subtilisin-like"/>
    <property type="match status" value="1"/>
</dbReference>
<feature type="active site" description="Charge relay system" evidence="7 8">
    <location>
        <position position="271"/>
    </location>
</feature>
<dbReference type="InterPro" id="IPR003137">
    <property type="entry name" value="PA_domain"/>
</dbReference>